<gene>
    <name evidence="2" type="ORF">ETAA1_41420</name>
</gene>
<dbReference type="InterPro" id="IPR036514">
    <property type="entry name" value="SGNH_hydro_sf"/>
</dbReference>
<dbReference type="RefSeq" id="WP_145241668.1">
    <property type="nucleotide sequence ID" value="NZ_CP036273.1"/>
</dbReference>
<evidence type="ECO:0008006" key="4">
    <source>
        <dbReference type="Google" id="ProtNLM"/>
    </source>
</evidence>
<organism evidence="2 3">
    <name type="scientific">Urbifossiella limnaea</name>
    <dbReference type="NCBI Taxonomy" id="2528023"/>
    <lineage>
        <taxon>Bacteria</taxon>
        <taxon>Pseudomonadati</taxon>
        <taxon>Planctomycetota</taxon>
        <taxon>Planctomycetia</taxon>
        <taxon>Gemmatales</taxon>
        <taxon>Gemmataceae</taxon>
        <taxon>Urbifossiella</taxon>
    </lineage>
</organism>
<dbReference type="Gene3D" id="3.40.50.1110">
    <property type="entry name" value="SGNH hydrolase"/>
    <property type="match status" value="1"/>
</dbReference>
<dbReference type="OrthoDB" id="228638at2"/>
<dbReference type="Proteomes" id="UP000319576">
    <property type="component" value="Chromosome"/>
</dbReference>
<sequence length="467" mass="51362" precursor="true">MTRLVAAGLLLAPALLVAQSAPYPPPKTLGPVASYGANVQRAMTLLATSTPEKRNTVRVLFYGQSITAQAWTAAVARDLRARYPFADLNVENRAIGGYSSNMLVRTAEADLYPAYPDLLIFHVYGPPAEYEAIIRRVRERTTADIFHATDHLTPIHLDAVDEAIDPAKLTEKANPHRWQNHVFYPDLSRRYGTELADVRGLWRQYLRDHKLRVEDLNGDPIHPNAHGDYLMAEIVKAHLRHRPDLPADAWKDRVRTHAVGTDVRWENGKLSLPFDGNRVDLLFRPGAAGSPVEVRVDGKRPSEFPELLLATRTYNVEPPQPKPLLMRVGATAPRVVEEWTLTATDFTDGGRRFKYTVAGSVTGPDGGGDSAAPFVSKSGRVAIDPADFNAYALTETMTLHKQARLVTRWNVVPQSVDSAAAPPARGPGFEAAVTAVQGLRPGRHVLELTAGTDAALEAVRVYNPPLR</sequence>
<dbReference type="EMBL" id="CP036273">
    <property type="protein sequence ID" value="QDU22166.1"/>
    <property type="molecule type" value="Genomic_DNA"/>
</dbReference>
<dbReference type="SUPFAM" id="SSF52266">
    <property type="entry name" value="SGNH hydrolase"/>
    <property type="match status" value="1"/>
</dbReference>
<evidence type="ECO:0000256" key="1">
    <source>
        <dbReference type="SAM" id="SignalP"/>
    </source>
</evidence>
<reference evidence="2 3" key="1">
    <citation type="submission" date="2019-02" db="EMBL/GenBank/DDBJ databases">
        <title>Deep-cultivation of Planctomycetes and their phenomic and genomic characterization uncovers novel biology.</title>
        <authorList>
            <person name="Wiegand S."/>
            <person name="Jogler M."/>
            <person name="Boedeker C."/>
            <person name="Pinto D."/>
            <person name="Vollmers J."/>
            <person name="Rivas-Marin E."/>
            <person name="Kohn T."/>
            <person name="Peeters S.H."/>
            <person name="Heuer A."/>
            <person name="Rast P."/>
            <person name="Oberbeckmann S."/>
            <person name="Bunk B."/>
            <person name="Jeske O."/>
            <person name="Meyerdierks A."/>
            <person name="Storesund J.E."/>
            <person name="Kallscheuer N."/>
            <person name="Luecker S."/>
            <person name="Lage O.M."/>
            <person name="Pohl T."/>
            <person name="Merkel B.J."/>
            <person name="Hornburger P."/>
            <person name="Mueller R.-W."/>
            <person name="Bruemmer F."/>
            <person name="Labrenz M."/>
            <person name="Spormann A.M."/>
            <person name="Op den Camp H."/>
            <person name="Overmann J."/>
            <person name="Amann R."/>
            <person name="Jetten M.S.M."/>
            <person name="Mascher T."/>
            <person name="Medema M.H."/>
            <person name="Devos D.P."/>
            <person name="Kaster A.-K."/>
            <person name="Ovreas L."/>
            <person name="Rohde M."/>
            <person name="Galperin M.Y."/>
            <person name="Jogler C."/>
        </authorList>
    </citation>
    <scope>NUCLEOTIDE SEQUENCE [LARGE SCALE GENOMIC DNA]</scope>
    <source>
        <strain evidence="2 3">ETA_A1</strain>
    </source>
</reference>
<feature type="chain" id="PRO_5021941168" description="SGNH/GDSL hydrolase family protein" evidence="1">
    <location>
        <begin position="21"/>
        <end position="467"/>
    </location>
</feature>
<dbReference type="GO" id="GO:0016788">
    <property type="term" value="F:hydrolase activity, acting on ester bonds"/>
    <property type="evidence" value="ECO:0007669"/>
    <property type="project" value="UniProtKB-ARBA"/>
</dbReference>
<name>A0A517XXD0_9BACT</name>
<keyword evidence="1" id="KW-0732">Signal</keyword>
<proteinExistence type="predicted"/>
<dbReference type="AlphaFoldDB" id="A0A517XXD0"/>
<keyword evidence="3" id="KW-1185">Reference proteome</keyword>
<feature type="signal peptide" evidence="1">
    <location>
        <begin position="1"/>
        <end position="20"/>
    </location>
</feature>
<protein>
    <recommendedName>
        <fullName evidence="4">SGNH/GDSL hydrolase family protein</fullName>
    </recommendedName>
</protein>
<accession>A0A517XXD0</accession>
<evidence type="ECO:0000313" key="3">
    <source>
        <dbReference type="Proteomes" id="UP000319576"/>
    </source>
</evidence>
<dbReference type="KEGG" id="uli:ETAA1_41420"/>
<evidence type="ECO:0000313" key="2">
    <source>
        <dbReference type="EMBL" id="QDU22166.1"/>
    </source>
</evidence>